<evidence type="ECO:0000256" key="3">
    <source>
        <dbReference type="PROSITE-ProRule" id="PRU00104"/>
    </source>
</evidence>
<evidence type="ECO:0000313" key="6">
    <source>
        <dbReference type="Proteomes" id="UP000265020"/>
    </source>
</evidence>
<organism evidence="5 6">
    <name type="scientific">Cyprinodon variegatus</name>
    <name type="common">Sheepshead minnow</name>
    <dbReference type="NCBI Taxonomy" id="28743"/>
    <lineage>
        <taxon>Eukaryota</taxon>
        <taxon>Metazoa</taxon>
        <taxon>Chordata</taxon>
        <taxon>Craniata</taxon>
        <taxon>Vertebrata</taxon>
        <taxon>Euteleostomi</taxon>
        <taxon>Actinopterygii</taxon>
        <taxon>Neopterygii</taxon>
        <taxon>Teleostei</taxon>
        <taxon>Neoteleostei</taxon>
        <taxon>Acanthomorphata</taxon>
        <taxon>Ovalentaria</taxon>
        <taxon>Atherinomorphae</taxon>
        <taxon>Cyprinodontiformes</taxon>
        <taxon>Cyprinodontidae</taxon>
        <taxon>Cyprinodon</taxon>
    </lineage>
</organism>
<evidence type="ECO:0000313" key="5">
    <source>
        <dbReference type="Ensembl" id="ENSCVAP00000024948.1"/>
    </source>
</evidence>
<dbReference type="AlphaFoldDB" id="A0A3Q2DYG0"/>
<sequence length="67" mass="8095">KHMTSRFDLVLFRMRIRPKQVLSGPHDQHFPESLTCHFILELPLYSTKEIMRERLTEALRPERGFEE</sequence>
<evidence type="ECO:0000259" key="4">
    <source>
        <dbReference type="PROSITE" id="PS50237"/>
    </source>
</evidence>
<dbReference type="SUPFAM" id="SSF56204">
    <property type="entry name" value="Hect, E3 ligase catalytic domain"/>
    <property type="match status" value="1"/>
</dbReference>
<protein>
    <recommendedName>
        <fullName evidence="4">HECT domain-containing protein</fullName>
    </recommendedName>
</protein>
<keyword evidence="6" id="KW-1185">Reference proteome</keyword>
<dbReference type="STRING" id="28743.ENSCVAP00000024948"/>
<name>A0A3Q2DYG0_CYPVA</name>
<dbReference type="PROSITE" id="PS50237">
    <property type="entry name" value="HECT"/>
    <property type="match status" value="1"/>
</dbReference>
<dbReference type="OMA" id="TCHNILA"/>
<feature type="domain" description="HECT" evidence="4">
    <location>
        <begin position="24"/>
        <end position="67"/>
    </location>
</feature>
<evidence type="ECO:0000256" key="2">
    <source>
        <dbReference type="ARBA" id="ARBA00022786"/>
    </source>
</evidence>
<dbReference type="InterPro" id="IPR035983">
    <property type="entry name" value="Hect_E3_ubiquitin_ligase"/>
</dbReference>
<keyword evidence="1" id="KW-0808">Transferase</keyword>
<accession>A0A3Q2DYG0</accession>
<dbReference type="Pfam" id="PF00632">
    <property type="entry name" value="HECT"/>
    <property type="match status" value="1"/>
</dbReference>
<feature type="active site" description="Glycyl thioester intermediate" evidence="3">
    <location>
        <position position="36"/>
    </location>
</feature>
<proteinExistence type="predicted"/>
<dbReference type="Ensembl" id="ENSCVAT00000002895.1">
    <property type="protein sequence ID" value="ENSCVAP00000024948.1"/>
    <property type="gene ID" value="ENSCVAG00000009354.1"/>
</dbReference>
<dbReference type="GeneTree" id="ENSGT00940000177633"/>
<reference evidence="5" key="2">
    <citation type="submission" date="2025-09" db="UniProtKB">
        <authorList>
            <consortium name="Ensembl"/>
        </authorList>
    </citation>
    <scope>IDENTIFICATION</scope>
</reference>
<dbReference type="Gene3D" id="3.30.2410.10">
    <property type="entry name" value="Hect, E3 ligase catalytic domain"/>
    <property type="match status" value="1"/>
</dbReference>
<reference evidence="5" key="1">
    <citation type="submission" date="2025-08" db="UniProtKB">
        <authorList>
            <consortium name="Ensembl"/>
        </authorList>
    </citation>
    <scope>IDENTIFICATION</scope>
</reference>
<dbReference type="GO" id="GO:0004842">
    <property type="term" value="F:ubiquitin-protein transferase activity"/>
    <property type="evidence" value="ECO:0007669"/>
    <property type="project" value="InterPro"/>
</dbReference>
<keyword evidence="2 3" id="KW-0833">Ubl conjugation pathway</keyword>
<dbReference type="Proteomes" id="UP000265020">
    <property type="component" value="Unassembled WGS sequence"/>
</dbReference>
<evidence type="ECO:0000256" key="1">
    <source>
        <dbReference type="ARBA" id="ARBA00022679"/>
    </source>
</evidence>
<dbReference type="InterPro" id="IPR000569">
    <property type="entry name" value="HECT_dom"/>
</dbReference>